<dbReference type="Gramene" id="AET2Gv20103800.1">
    <property type="protein sequence ID" value="AET2Gv20103800.1"/>
    <property type="gene ID" value="AET2Gv20103800"/>
</dbReference>
<name>A0A453AEK1_AEGTS</name>
<proteinExistence type="predicted"/>
<reference evidence="4" key="3">
    <citation type="journal article" date="2017" name="Nature">
        <title>Genome sequence of the progenitor of the wheat D genome Aegilops tauschii.</title>
        <authorList>
            <person name="Luo M.C."/>
            <person name="Gu Y.Q."/>
            <person name="Puiu D."/>
            <person name="Wang H."/>
            <person name="Twardziok S.O."/>
            <person name="Deal K.R."/>
            <person name="Huo N."/>
            <person name="Zhu T."/>
            <person name="Wang L."/>
            <person name="Wang Y."/>
            <person name="McGuire P.E."/>
            <person name="Liu S."/>
            <person name="Long H."/>
            <person name="Ramasamy R.K."/>
            <person name="Rodriguez J.C."/>
            <person name="Van S.L."/>
            <person name="Yuan L."/>
            <person name="Wang Z."/>
            <person name="Xia Z."/>
            <person name="Xiao L."/>
            <person name="Anderson O.D."/>
            <person name="Ouyang S."/>
            <person name="Liang Y."/>
            <person name="Zimin A.V."/>
            <person name="Pertea G."/>
            <person name="Qi P."/>
            <person name="Bennetzen J.L."/>
            <person name="Dai X."/>
            <person name="Dawson M.W."/>
            <person name="Muller H.G."/>
            <person name="Kugler K."/>
            <person name="Rivarola-Duarte L."/>
            <person name="Spannagl M."/>
            <person name="Mayer K.F.X."/>
            <person name="Lu F.H."/>
            <person name="Bevan M.W."/>
            <person name="Leroy P."/>
            <person name="Li P."/>
            <person name="You F.M."/>
            <person name="Sun Q."/>
            <person name="Liu Z."/>
            <person name="Lyons E."/>
            <person name="Wicker T."/>
            <person name="Salzberg S.L."/>
            <person name="Devos K.M."/>
            <person name="Dvorak J."/>
        </authorList>
    </citation>
    <scope>NUCLEOTIDE SEQUENCE [LARGE SCALE GENOMIC DNA]</scope>
    <source>
        <strain evidence="4">cv. AL8/78</strain>
    </source>
</reference>
<reference evidence="4" key="5">
    <citation type="journal article" date="2021" name="G3 (Bethesda)">
        <title>Aegilops tauschii genome assembly Aet v5.0 features greater sequence contiguity and improved annotation.</title>
        <authorList>
            <person name="Wang L."/>
            <person name="Zhu T."/>
            <person name="Rodriguez J.C."/>
            <person name="Deal K.R."/>
            <person name="Dubcovsky J."/>
            <person name="McGuire P.E."/>
            <person name="Lux T."/>
            <person name="Spannagl M."/>
            <person name="Mayer K.F.X."/>
            <person name="Baldrich P."/>
            <person name="Meyers B.C."/>
            <person name="Huo N."/>
            <person name="Gu Y.Q."/>
            <person name="Zhou H."/>
            <person name="Devos K.M."/>
            <person name="Bennetzen J.L."/>
            <person name="Unver T."/>
            <person name="Budak H."/>
            <person name="Gulick P.J."/>
            <person name="Galiba G."/>
            <person name="Kalapos B."/>
            <person name="Nelson D.R."/>
            <person name="Li P."/>
            <person name="You F.M."/>
            <person name="Luo M.C."/>
            <person name="Dvorak J."/>
        </authorList>
    </citation>
    <scope>NUCLEOTIDE SEQUENCE [LARGE SCALE GENOMIC DNA]</scope>
    <source>
        <strain evidence="4">cv. AL8/78</strain>
    </source>
</reference>
<reference evidence="5" key="2">
    <citation type="journal article" date="2017" name="Nat. Plants">
        <title>The Aegilops tauschii genome reveals multiple impacts of transposons.</title>
        <authorList>
            <person name="Zhao G."/>
            <person name="Zou C."/>
            <person name="Li K."/>
            <person name="Wang K."/>
            <person name="Li T."/>
            <person name="Gao L."/>
            <person name="Zhang X."/>
            <person name="Wang H."/>
            <person name="Yang Z."/>
            <person name="Liu X."/>
            <person name="Jiang W."/>
            <person name="Mao L."/>
            <person name="Kong X."/>
            <person name="Jiao Y."/>
            <person name="Jia J."/>
        </authorList>
    </citation>
    <scope>NUCLEOTIDE SEQUENCE [LARGE SCALE GENOMIC DNA]</scope>
    <source>
        <strain evidence="5">cv. AL8/78</strain>
    </source>
</reference>
<dbReference type="AlphaFoldDB" id="A0A453AEK1"/>
<dbReference type="Proteomes" id="UP000015105">
    <property type="component" value="Chromosome 2D"/>
</dbReference>
<sequence length="467" mass="51108">SFFPLSYMYGGSSTVQLESLQTPYTTMSSSASASASATASIPWGASSSASASTPSGASSSASSSTPSGASSSASSSYFFHDHVSSVCAAHHGGANTPTPEEEEHKKILEQLMVFTVVLMTILGASLFIIGLRRLIHGRYTLHPIVRVLLHSTLVLFLPLLSYVFSHTKGGQHELLLMVLWMLLIELIRKKVQAMVQPTDGSSFSRGIGRFTLMDYSDELARLVWIGYLIYSHLSVGEGKLLDTMFVVLWSLGLVKLGQRVLNTWMAQDSFAAAKNAHLIAGYMQHVMLHDQAKNTGEGAASEFHSKTAAVIMGTCMYTVMGEEKLVLTKKERKDKGGGDTPAKTIGGGDTGTVTEPRIFTTPSGYNVGYFPHEHHINHGLLSIDLKKVKCLVTVSTIWDLARKDKVLFSKDARRRSLKNLCLSYALFKLLRRRFEHYPMVEVGSTMARELMLEGLLTLDDCLESSHD</sequence>
<feature type="region of interest" description="Disordered" evidence="1">
    <location>
        <begin position="43"/>
        <end position="67"/>
    </location>
</feature>
<organism evidence="4 5">
    <name type="scientific">Aegilops tauschii subsp. strangulata</name>
    <name type="common">Goatgrass</name>
    <dbReference type="NCBI Taxonomy" id="200361"/>
    <lineage>
        <taxon>Eukaryota</taxon>
        <taxon>Viridiplantae</taxon>
        <taxon>Streptophyta</taxon>
        <taxon>Embryophyta</taxon>
        <taxon>Tracheophyta</taxon>
        <taxon>Spermatophyta</taxon>
        <taxon>Magnoliopsida</taxon>
        <taxon>Liliopsida</taxon>
        <taxon>Poales</taxon>
        <taxon>Poaceae</taxon>
        <taxon>BOP clade</taxon>
        <taxon>Pooideae</taxon>
        <taxon>Triticodae</taxon>
        <taxon>Triticeae</taxon>
        <taxon>Triticinae</taxon>
        <taxon>Aegilops</taxon>
    </lineage>
</organism>
<feature type="region of interest" description="Disordered" evidence="1">
    <location>
        <begin position="331"/>
        <end position="353"/>
    </location>
</feature>
<dbReference type="EnsemblPlants" id="AET2Gv20103800.1">
    <property type="protein sequence ID" value="AET2Gv20103800.1"/>
    <property type="gene ID" value="AET2Gv20103800"/>
</dbReference>
<evidence type="ECO:0000256" key="2">
    <source>
        <dbReference type="SAM" id="Phobius"/>
    </source>
</evidence>
<keyword evidence="2" id="KW-0472">Membrane</keyword>
<feature type="transmembrane region" description="Helical" evidence="2">
    <location>
        <begin position="143"/>
        <end position="164"/>
    </location>
</feature>
<evidence type="ECO:0000313" key="4">
    <source>
        <dbReference type="EnsemblPlants" id="AET2Gv20103800.1"/>
    </source>
</evidence>
<reference evidence="5" key="1">
    <citation type="journal article" date="2014" name="Science">
        <title>Ancient hybridizations among the ancestral genomes of bread wheat.</title>
        <authorList>
            <consortium name="International Wheat Genome Sequencing Consortium,"/>
            <person name="Marcussen T."/>
            <person name="Sandve S.R."/>
            <person name="Heier L."/>
            <person name="Spannagl M."/>
            <person name="Pfeifer M."/>
            <person name="Jakobsen K.S."/>
            <person name="Wulff B.B."/>
            <person name="Steuernagel B."/>
            <person name="Mayer K.F."/>
            <person name="Olsen O.A."/>
        </authorList>
    </citation>
    <scope>NUCLEOTIDE SEQUENCE [LARGE SCALE GENOMIC DNA]</scope>
    <source>
        <strain evidence="5">cv. AL8/78</strain>
    </source>
</reference>
<evidence type="ECO:0000259" key="3">
    <source>
        <dbReference type="Pfam" id="PF13968"/>
    </source>
</evidence>
<feature type="transmembrane region" description="Helical" evidence="2">
    <location>
        <begin position="111"/>
        <end position="131"/>
    </location>
</feature>
<evidence type="ECO:0000256" key="1">
    <source>
        <dbReference type="SAM" id="MobiDB-lite"/>
    </source>
</evidence>
<dbReference type="InterPro" id="IPR025315">
    <property type="entry name" value="DUF4220"/>
</dbReference>
<evidence type="ECO:0000313" key="5">
    <source>
        <dbReference type="Proteomes" id="UP000015105"/>
    </source>
</evidence>
<dbReference type="STRING" id="200361.A0A453AEK1"/>
<keyword evidence="5" id="KW-1185">Reference proteome</keyword>
<dbReference type="Pfam" id="PF13968">
    <property type="entry name" value="DUF4220"/>
    <property type="match status" value="1"/>
</dbReference>
<keyword evidence="2" id="KW-0812">Transmembrane</keyword>
<keyword evidence="2" id="KW-1133">Transmembrane helix</keyword>
<reference evidence="4" key="4">
    <citation type="submission" date="2019-03" db="UniProtKB">
        <authorList>
            <consortium name="EnsemblPlants"/>
        </authorList>
    </citation>
    <scope>IDENTIFICATION</scope>
</reference>
<accession>A0A453AEK1</accession>
<feature type="domain" description="DUF4220" evidence="3">
    <location>
        <begin position="218"/>
        <end position="441"/>
    </location>
</feature>
<protein>
    <recommendedName>
        <fullName evidence="3">DUF4220 domain-containing protein</fullName>
    </recommendedName>
</protein>